<dbReference type="RefSeq" id="WP_036433886.1">
    <property type="nucleotide sequence ID" value="NZ_LR215039.1"/>
</dbReference>
<keyword evidence="3" id="KW-1185">Reference proteome</keyword>
<dbReference type="KEGG" id="mcou:NCTC10179_00300"/>
<evidence type="ECO:0000313" key="2">
    <source>
        <dbReference type="EMBL" id="VEU76132.1"/>
    </source>
</evidence>
<proteinExistence type="predicted"/>
<organism evidence="2 3">
    <name type="scientific">Mycoplasmopsis columboralis</name>
    <dbReference type="NCBI Taxonomy" id="171282"/>
    <lineage>
        <taxon>Bacteria</taxon>
        <taxon>Bacillati</taxon>
        <taxon>Mycoplasmatota</taxon>
        <taxon>Mycoplasmoidales</taxon>
        <taxon>Metamycoplasmataceae</taxon>
        <taxon>Mycoplasmopsis</taxon>
    </lineage>
</organism>
<accession>A0A449B6E9</accession>
<gene>
    <name evidence="2" type="ORF">NCTC10179_00300</name>
</gene>
<feature type="coiled-coil region" evidence="1">
    <location>
        <begin position="79"/>
        <end position="106"/>
    </location>
</feature>
<dbReference type="AlphaFoldDB" id="A0A449B6E9"/>
<reference evidence="2 3" key="1">
    <citation type="submission" date="2019-01" db="EMBL/GenBank/DDBJ databases">
        <authorList>
            <consortium name="Pathogen Informatics"/>
        </authorList>
    </citation>
    <scope>NUCLEOTIDE SEQUENCE [LARGE SCALE GENOMIC DNA]</scope>
    <source>
        <strain evidence="2 3">NCTC10179</strain>
    </source>
</reference>
<dbReference type="NCBIfam" id="NF045960">
    <property type="entry name" value="MHO_1580_fam"/>
    <property type="match status" value="1"/>
</dbReference>
<evidence type="ECO:0000313" key="3">
    <source>
        <dbReference type="Proteomes" id="UP000289497"/>
    </source>
</evidence>
<evidence type="ECO:0000256" key="1">
    <source>
        <dbReference type="SAM" id="Coils"/>
    </source>
</evidence>
<name>A0A449B6E9_9BACT</name>
<dbReference type="EMBL" id="LR215039">
    <property type="protein sequence ID" value="VEU76132.1"/>
    <property type="molecule type" value="Genomic_DNA"/>
</dbReference>
<sequence length="372" mass="43840">MIAEVHNEYNIDKDVEIINNQQVNTRWDSINLPKEFFVHFSIDKLLNNGYFDIDFASNLTNFKHLNLSVSLIVNGTYVLENLKEHLDNFKLKFEDLNLEYKKLKSIVVIFKNNNEDAGIFYVDFGDFNLIEQNIIVKSNTAKAKIVSEYNFLLFEKAHKTSFNYLNVLVNLNELSNQKRTNSVGTIEVFYNPNLSPNLKIKHRKKSPPLLEKAFVEFDHFFNKELNLKPTQINSNIYNWEFNNNFIQTYNLPFHYNTLTSDYNWNFNNSIEAKKGILLPRYFSGELQTQLGLEFKDFKLIFSKTFFINKNISAPRTQNKSLFITEIPFDSENTNREILVINLEKFFNLVLSRKITNINELLAYSKPEDEYMK</sequence>
<protein>
    <submittedName>
        <fullName evidence="2">Uncharacterized protein</fullName>
    </submittedName>
</protein>
<dbReference type="Proteomes" id="UP000289497">
    <property type="component" value="Chromosome"/>
</dbReference>
<keyword evidence="1" id="KW-0175">Coiled coil</keyword>
<dbReference type="OrthoDB" id="398669at2"/>